<evidence type="ECO:0000256" key="1">
    <source>
        <dbReference type="ARBA" id="ARBA00022181"/>
    </source>
</evidence>
<dbReference type="AlphaFoldDB" id="A0A2N8ZIL5"/>
<dbReference type="GO" id="GO:0055085">
    <property type="term" value="P:transmembrane transport"/>
    <property type="evidence" value="ECO:0007669"/>
    <property type="project" value="UniProtKB-ARBA"/>
</dbReference>
<dbReference type="GO" id="GO:0000976">
    <property type="term" value="F:transcription cis-regulatory region binding"/>
    <property type="evidence" value="ECO:0007669"/>
    <property type="project" value="TreeGrafter"/>
</dbReference>
<dbReference type="EMBL" id="LT960612">
    <property type="protein sequence ID" value="SON51737.1"/>
    <property type="molecule type" value="Genomic_DNA"/>
</dbReference>
<gene>
    <name evidence="3" type="primary">luxP</name>
    <name evidence="3" type="ORF">VTAP4600_B0126</name>
</gene>
<evidence type="ECO:0000259" key="2">
    <source>
        <dbReference type="Pfam" id="PF13407"/>
    </source>
</evidence>
<dbReference type="OrthoDB" id="9784024at2"/>
<dbReference type="Pfam" id="PF13407">
    <property type="entry name" value="Peripla_BP_4"/>
    <property type="match status" value="1"/>
</dbReference>
<dbReference type="GO" id="GO:0003700">
    <property type="term" value="F:DNA-binding transcription factor activity"/>
    <property type="evidence" value="ECO:0007669"/>
    <property type="project" value="TreeGrafter"/>
</dbReference>
<dbReference type="KEGG" id="vta:B0126"/>
<dbReference type="CDD" id="cd06303">
    <property type="entry name" value="PBP1_LuxPQ_Quorum_Sensing"/>
    <property type="match status" value="1"/>
</dbReference>
<proteinExistence type="predicted"/>
<dbReference type="PANTHER" id="PTHR30146">
    <property type="entry name" value="LACI-RELATED TRANSCRIPTIONAL REPRESSOR"/>
    <property type="match status" value="1"/>
</dbReference>
<dbReference type="InterPro" id="IPR025997">
    <property type="entry name" value="SBP_2_dom"/>
</dbReference>
<evidence type="ECO:0000313" key="4">
    <source>
        <dbReference type="Proteomes" id="UP000235828"/>
    </source>
</evidence>
<dbReference type="Proteomes" id="UP000235828">
    <property type="component" value="Chromosome B"/>
</dbReference>
<organism evidence="3 4">
    <name type="scientific">Vibrio tapetis subsp. tapetis</name>
    <dbReference type="NCBI Taxonomy" id="1671868"/>
    <lineage>
        <taxon>Bacteria</taxon>
        <taxon>Pseudomonadati</taxon>
        <taxon>Pseudomonadota</taxon>
        <taxon>Gammaproteobacteria</taxon>
        <taxon>Vibrionales</taxon>
        <taxon>Vibrionaceae</taxon>
        <taxon>Vibrio</taxon>
    </lineage>
</organism>
<feature type="domain" description="Periplasmic binding protein" evidence="2">
    <location>
        <begin position="69"/>
        <end position="325"/>
    </location>
</feature>
<protein>
    <recommendedName>
        <fullName evidence="1">Autoinducer 2-binding periplasmic protein LuxP</fullName>
    </recommendedName>
</protein>
<evidence type="ECO:0000313" key="3">
    <source>
        <dbReference type="EMBL" id="SON51737.1"/>
    </source>
</evidence>
<dbReference type="Gene3D" id="3.40.50.2300">
    <property type="match status" value="2"/>
</dbReference>
<accession>A0A2N8ZIL5</accession>
<dbReference type="RefSeq" id="WP_102524133.1">
    <property type="nucleotide sequence ID" value="NZ_LT960612.1"/>
</dbReference>
<reference evidence="3 4" key="1">
    <citation type="submission" date="2017-10" db="EMBL/GenBank/DDBJ databases">
        <authorList>
            <person name="Banno H."/>
            <person name="Chua N.-H."/>
        </authorList>
    </citation>
    <scope>NUCLEOTIDE SEQUENCE [LARGE SCALE GENOMIC DNA]</scope>
    <source>
        <strain evidence="3">Vibrio tapetis CECT4600</strain>
    </source>
</reference>
<dbReference type="PANTHER" id="PTHR30146:SF145">
    <property type="entry name" value="RIBOSE OPERON REPRESSOR"/>
    <property type="match status" value="1"/>
</dbReference>
<sequence length="366" mass="41357">MKWQGKLISMLALIMPISATSGQLLSGFWEYQEFLSEFPDQQALTNQLSRAVRHDAIPLVSEQTEPITISVVYPGEQISDYWRRNIKAFSLRMDELGIEYKIDQVFTRPTVDIRQQSVSLMEALHKKSDYLIFTLDTTRHRKFIEHVLVNRDTKLILQNITTPVKAWQDKQPFLYVGFDHATGSRELAKHFRQQYDEGSNYSVLYFSQGYISEMRGDTFISAMDDSDVKYNLKSSYYTKATRKSGYEAAKAAVNTNQDLQFIYVCSTDVALGASDALAELGRTDIAINGWGGGSAELDALMTGDLDLTVMRMNDDTGVAMAEAIKLDIQKKPVPTVYSGEFEVVTSGDSASKLNELKLKAFRYSDR</sequence>
<name>A0A2N8ZIL5_9VIBR</name>
<dbReference type="SUPFAM" id="SSF53822">
    <property type="entry name" value="Periplasmic binding protein-like I"/>
    <property type="match status" value="1"/>
</dbReference>
<keyword evidence="4" id="KW-1185">Reference proteome</keyword>
<dbReference type="InterPro" id="IPR028082">
    <property type="entry name" value="Peripla_BP_I"/>
</dbReference>